<reference evidence="1 2" key="1">
    <citation type="submission" date="2016-11" db="EMBL/GenBank/DDBJ databases">
        <authorList>
            <person name="Jaros S."/>
            <person name="Januszkiewicz K."/>
            <person name="Wedrychowicz H."/>
        </authorList>
    </citation>
    <scope>NUCLEOTIDE SEQUENCE [LARGE SCALE GENOMIC DNA]</scope>
    <source>
        <strain evidence="1 2">GAS499</strain>
    </source>
</reference>
<dbReference type="AlphaFoldDB" id="A0A1M6WHC8"/>
<organism evidence="1 2">
    <name type="scientific">Bradyrhizobium lablabi</name>
    <dbReference type="NCBI Taxonomy" id="722472"/>
    <lineage>
        <taxon>Bacteria</taxon>
        <taxon>Pseudomonadati</taxon>
        <taxon>Pseudomonadota</taxon>
        <taxon>Alphaproteobacteria</taxon>
        <taxon>Hyphomicrobiales</taxon>
        <taxon>Nitrobacteraceae</taxon>
        <taxon>Bradyrhizobium</taxon>
    </lineage>
</organism>
<accession>A0A1M6WHC8</accession>
<name>A0A1M6WHC8_9BRAD</name>
<sequence>MKRTLIRYKTKPEMTGKNAELIAGVFEELKAAKPEGLRYLSLRLDDGTFVHFVETEADDGTNALPQLASFQAFQSGVRERCAEPPVFGGVTIVGNYRMLNEG</sequence>
<gene>
    <name evidence="1" type="ORF">SAMN05444159_4559</name>
</gene>
<proteinExistence type="predicted"/>
<evidence type="ECO:0000313" key="2">
    <source>
        <dbReference type="Proteomes" id="UP000189935"/>
    </source>
</evidence>
<dbReference type="OrthoDB" id="7191978at2"/>
<dbReference type="Proteomes" id="UP000189935">
    <property type="component" value="Chromosome I"/>
</dbReference>
<protein>
    <recommendedName>
        <fullName evidence="3">Antibiotic biosynthesis monooxygenase</fullName>
    </recommendedName>
</protein>
<dbReference type="EMBL" id="LT670844">
    <property type="protein sequence ID" value="SHK93160.1"/>
    <property type="molecule type" value="Genomic_DNA"/>
</dbReference>
<dbReference type="RefSeq" id="WP_079545190.1">
    <property type="nucleotide sequence ID" value="NZ_LT670844.1"/>
</dbReference>
<evidence type="ECO:0000313" key="1">
    <source>
        <dbReference type="EMBL" id="SHK93160.1"/>
    </source>
</evidence>
<evidence type="ECO:0008006" key="3">
    <source>
        <dbReference type="Google" id="ProtNLM"/>
    </source>
</evidence>